<keyword evidence="2" id="KW-0472">Membrane</keyword>
<comment type="caution">
    <text evidence="3">The sequence shown here is derived from an EMBL/GenBank/DDBJ whole genome shotgun (WGS) entry which is preliminary data.</text>
</comment>
<sequence>MAASNPPAGASPNQPIHPIPHPTSESGTAVKTSSAAAFALVFGVAALFSVLTVILSAVGLLLGIIGIILAIIGMRMSRRPGVTGRGLAIGGLILSILAVLVALAFAAGITTFLNNEDAVDRLDRRVEDLRDKLPR</sequence>
<accession>A0ABS1XS14</accession>
<keyword evidence="2" id="KW-1133">Transmembrane helix</keyword>
<feature type="region of interest" description="Disordered" evidence="1">
    <location>
        <begin position="1"/>
        <end position="27"/>
    </location>
</feature>
<evidence type="ECO:0008006" key="5">
    <source>
        <dbReference type="Google" id="ProtNLM"/>
    </source>
</evidence>
<proteinExistence type="predicted"/>
<feature type="transmembrane region" description="Helical" evidence="2">
    <location>
        <begin position="86"/>
        <end position="113"/>
    </location>
</feature>
<feature type="compositionally biased region" description="Low complexity" evidence="1">
    <location>
        <begin position="1"/>
        <end position="14"/>
    </location>
</feature>
<protein>
    <recommendedName>
        <fullName evidence="5">DUF4190 domain-containing protein</fullName>
    </recommendedName>
</protein>
<evidence type="ECO:0000313" key="4">
    <source>
        <dbReference type="Proteomes" id="UP000601027"/>
    </source>
</evidence>
<keyword evidence="2" id="KW-0812">Transmembrane</keyword>
<name>A0ABS1XS14_9ACTN</name>
<reference evidence="3 4" key="1">
    <citation type="submission" date="2021-01" db="EMBL/GenBank/DDBJ databases">
        <title>Draft genome sequence of Micromonospora sp. strain STR1_7.</title>
        <authorList>
            <person name="Karlyshev A."/>
            <person name="Jawad R."/>
        </authorList>
    </citation>
    <scope>NUCLEOTIDE SEQUENCE [LARGE SCALE GENOMIC DNA]</scope>
    <source>
        <strain evidence="3 4">STR1-7</strain>
    </source>
</reference>
<dbReference type="EMBL" id="JAEVHM010000030">
    <property type="protein sequence ID" value="MBM0232039.1"/>
    <property type="molecule type" value="Genomic_DNA"/>
</dbReference>
<dbReference type="RefSeq" id="WP_203174481.1">
    <property type="nucleotide sequence ID" value="NZ_JAEVHM010000030.1"/>
</dbReference>
<dbReference type="Proteomes" id="UP000601027">
    <property type="component" value="Unassembled WGS sequence"/>
</dbReference>
<evidence type="ECO:0000313" key="3">
    <source>
        <dbReference type="EMBL" id="MBM0232039.1"/>
    </source>
</evidence>
<keyword evidence="4" id="KW-1185">Reference proteome</keyword>
<organism evidence="3 4">
    <name type="scientific">Micromonospora parastrephiae</name>
    <dbReference type="NCBI Taxonomy" id="2806101"/>
    <lineage>
        <taxon>Bacteria</taxon>
        <taxon>Bacillati</taxon>
        <taxon>Actinomycetota</taxon>
        <taxon>Actinomycetes</taxon>
        <taxon>Micromonosporales</taxon>
        <taxon>Micromonosporaceae</taxon>
        <taxon>Micromonospora</taxon>
    </lineage>
</organism>
<gene>
    <name evidence="3" type="ORF">JNW91_09260</name>
</gene>
<evidence type="ECO:0000256" key="1">
    <source>
        <dbReference type="SAM" id="MobiDB-lite"/>
    </source>
</evidence>
<evidence type="ECO:0000256" key="2">
    <source>
        <dbReference type="SAM" id="Phobius"/>
    </source>
</evidence>
<feature type="transmembrane region" description="Helical" evidence="2">
    <location>
        <begin position="41"/>
        <end position="74"/>
    </location>
</feature>